<feature type="transmembrane region" description="Helical" evidence="9">
    <location>
        <begin position="53"/>
        <end position="74"/>
    </location>
</feature>
<dbReference type="GO" id="GO:0007165">
    <property type="term" value="P:signal transduction"/>
    <property type="evidence" value="ECO:0007669"/>
    <property type="project" value="UniProtKB-KW"/>
</dbReference>
<keyword evidence="4 9" id="KW-0552">Olfaction</keyword>
<evidence type="ECO:0000256" key="7">
    <source>
        <dbReference type="ARBA" id="ARBA00023170"/>
    </source>
</evidence>
<dbReference type="VEuPathDB" id="VectorBase:CPIJ010906"/>
<feature type="transmembrane region" description="Helical" evidence="9">
    <location>
        <begin position="141"/>
        <end position="163"/>
    </location>
</feature>
<comment type="similarity">
    <text evidence="9">Belongs to the insect chemoreceptor superfamily. Heteromeric odorant receptor channel (TC 1.A.69) family.</text>
</comment>
<keyword evidence="12" id="KW-1185">Reference proteome</keyword>
<dbReference type="AlphaFoldDB" id="B0WVI4"/>
<organism>
    <name type="scientific">Culex quinquefasciatus</name>
    <name type="common">Southern house mosquito</name>
    <name type="synonym">Culex pungens</name>
    <dbReference type="NCBI Taxonomy" id="7176"/>
    <lineage>
        <taxon>Eukaryota</taxon>
        <taxon>Metazoa</taxon>
        <taxon>Ecdysozoa</taxon>
        <taxon>Arthropoda</taxon>
        <taxon>Hexapoda</taxon>
        <taxon>Insecta</taxon>
        <taxon>Pterygota</taxon>
        <taxon>Neoptera</taxon>
        <taxon>Endopterygota</taxon>
        <taxon>Diptera</taxon>
        <taxon>Nematocera</taxon>
        <taxon>Culicoidea</taxon>
        <taxon>Culicidae</taxon>
        <taxon>Culicinae</taxon>
        <taxon>Culicini</taxon>
        <taxon>Culex</taxon>
        <taxon>Culex</taxon>
    </lineage>
</organism>
<dbReference type="EMBL" id="DS232126">
    <property type="protein sequence ID" value="EDS35590.1"/>
    <property type="molecule type" value="Genomic_DNA"/>
</dbReference>
<name>B0WVI4_CULQU</name>
<keyword evidence="2 9" id="KW-0716">Sensory transduction</keyword>
<evidence type="ECO:0000313" key="11">
    <source>
        <dbReference type="EnsemblMetazoa" id="CPIJ010906-PA"/>
    </source>
</evidence>
<dbReference type="OMA" id="LIANIYT"/>
<comment type="subcellular location">
    <subcellularLocation>
        <location evidence="9">Cell membrane</location>
        <topology evidence="9">Multi-pass membrane protein</topology>
    </subcellularLocation>
    <subcellularLocation>
        <location evidence="1">Membrane</location>
        <topology evidence="1">Multi-pass membrane protein</topology>
    </subcellularLocation>
</comment>
<keyword evidence="7 9" id="KW-0675">Receptor</keyword>
<dbReference type="eggNOG" id="ENOG502SSPN">
    <property type="taxonomic scope" value="Eukaryota"/>
</dbReference>
<proteinExistence type="inferred from homology"/>
<evidence type="ECO:0000313" key="10">
    <source>
        <dbReference type="EMBL" id="EDS35590.1"/>
    </source>
</evidence>
<sequence length="383" mass="43745">MATSTSKIAWTANDGNHRRVRSPDKEKDNFLRVQLFTMALNGIRKHETVSSRIYFYGCFLTMLIMDLAGVHFAYQNAGEILLVCDCLGPTFTCFLGVVKQYYLDVHREQLWYIIHELRKLKQNATVSDIEMIEKNNKIDQFLATAYFASAMGTGTIFIVEAILKGTYNYFIRNCIEWNLPIAISFPFDISHPAIFAFFFIWCSAATYMVVFSSVSSDAGFGGLASNLVVHFKILQNRFKDRRFEDNDQSLEDLIEYHTLVLKLSRRLMSSFRIIILNNLLVASVLLCVLGFEMVVYLGTSLMLLYITYITAIVIQIFFFSYYGSQLLYESAAVGDAIYCSNWYEATPKTRKLLLFCLKRAQVPVNTKVGIMVASLPTFRAVLI</sequence>
<dbReference type="InterPro" id="IPR004117">
    <property type="entry name" value="7tm6_olfct_rcpt"/>
</dbReference>
<dbReference type="Pfam" id="PF02949">
    <property type="entry name" value="7tm_6"/>
    <property type="match status" value="1"/>
</dbReference>
<dbReference type="GO" id="GO:0004984">
    <property type="term" value="F:olfactory receptor activity"/>
    <property type="evidence" value="ECO:0007669"/>
    <property type="project" value="InterPro"/>
</dbReference>
<dbReference type="OrthoDB" id="6617147at2759"/>
<dbReference type="GO" id="GO:0005886">
    <property type="term" value="C:plasma membrane"/>
    <property type="evidence" value="ECO:0007669"/>
    <property type="project" value="UniProtKB-SubCell"/>
</dbReference>
<evidence type="ECO:0000313" key="12">
    <source>
        <dbReference type="Proteomes" id="UP000002320"/>
    </source>
</evidence>
<evidence type="ECO:0000256" key="5">
    <source>
        <dbReference type="ARBA" id="ARBA00022989"/>
    </source>
</evidence>
<gene>
    <name evidence="11" type="primary">6043807</name>
    <name evidence="10" type="ORF">CpipJ_CPIJ010906</name>
</gene>
<dbReference type="Proteomes" id="UP000002320">
    <property type="component" value="Unassembled WGS sequence"/>
</dbReference>
<dbReference type="FunCoup" id="B0WVI4">
    <property type="interactions" value="5"/>
</dbReference>
<reference evidence="11" key="2">
    <citation type="submission" date="2020-05" db="UniProtKB">
        <authorList>
            <consortium name="EnsemblMetazoa"/>
        </authorList>
    </citation>
    <scope>IDENTIFICATION</scope>
    <source>
        <strain evidence="11">JHB</strain>
    </source>
</reference>
<evidence type="ECO:0000256" key="2">
    <source>
        <dbReference type="ARBA" id="ARBA00022606"/>
    </source>
</evidence>
<comment type="caution">
    <text evidence="9">Lacks conserved residue(s) required for the propagation of feature annotation.</text>
</comment>
<feature type="transmembrane region" description="Helical" evidence="9">
    <location>
        <begin position="80"/>
        <end position="98"/>
    </location>
</feature>
<dbReference type="VEuPathDB" id="VectorBase:CQUJHB008764"/>
<dbReference type="PANTHER" id="PTHR21137">
    <property type="entry name" value="ODORANT RECEPTOR"/>
    <property type="match status" value="1"/>
</dbReference>
<evidence type="ECO:0000256" key="4">
    <source>
        <dbReference type="ARBA" id="ARBA00022725"/>
    </source>
</evidence>
<evidence type="ECO:0000256" key="6">
    <source>
        <dbReference type="ARBA" id="ARBA00023136"/>
    </source>
</evidence>
<evidence type="ECO:0000256" key="9">
    <source>
        <dbReference type="RuleBase" id="RU351113"/>
    </source>
</evidence>
<dbReference type="HOGENOM" id="CLU_033399_7_1_1"/>
<feature type="transmembrane region" description="Helical" evidence="9">
    <location>
        <begin position="302"/>
        <end position="322"/>
    </location>
</feature>
<keyword evidence="5 9" id="KW-1133">Transmembrane helix</keyword>
<keyword evidence="6 9" id="KW-0472">Membrane</keyword>
<reference evidence="10" key="1">
    <citation type="submission" date="2007-03" db="EMBL/GenBank/DDBJ databases">
        <title>Annotation of Culex pipiens quinquefasciatus.</title>
        <authorList>
            <consortium name="The Broad Institute Genome Sequencing Platform"/>
            <person name="Atkinson P.W."/>
            <person name="Hemingway J."/>
            <person name="Christensen B.M."/>
            <person name="Higgs S."/>
            <person name="Kodira C."/>
            <person name="Hannick L."/>
            <person name="Megy K."/>
            <person name="O'Leary S."/>
            <person name="Pearson M."/>
            <person name="Haas B.J."/>
            <person name="Mauceli E."/>
            <person name="Wortman J.R."/>
            <person name="Lee N.H."/>
            <person name="Guigo R."/>
            <person name="Stanke M."/>
            <person name="Alvarado L."/>
            <person name="Amedeo P."/>
            <person name="Antoine C.H."/>
            <person name="Arensburger P."/>
            <person name="Bidwell S.L."/>
            <person name="Crawford M."/>
            <person name="Camaro F."/>
            <person name="Devon K."/>
            <person name="Engels R."/>
            <person name="Hammond M."/>
            <person name="Howarth C."/>
            <person name="Koehrsen M."/>
            <person name="Lawson D."/>
            <person name="Montgomery P."/>
            <person name="Nene V."/>
            <person name="Nusbaum C."/>
            <person name="Puiu D."/>
            <person name="Romero-Severson J."/>
            <person name="Severson D.W."/>
            <person name="Shumway M."/>
            <person name="Sisk P."/>
            <person name="Stolte C."/>
            <person name="Zeng Q."/>
            <person name="Eisenstadt E."/>
            <person name="Fraser-Liggett C."/>
            <person name="Strausberg R."/>
            <person name="Galagan J."/>
            <person name="Birren B."/>
            <person name="Collins F.H."/>
        </authorList>
    </citation>
    <scope>NUCLEOTIDE SEQUENCE [LARGE SCALE GENOMIC DNA]</scope>
    <source>
        <strain evidence="10">JHB</strain>
    </source>
</reference>
<keyword evidence="3 9" id="KW-0812">Transmembrane</keyword>
<dbReference type="EnsemblMetazoa" id="CPIJ010906-RA">
    <property type="protein sequence ID" value="CPIJ010906-PA"/>
    <property type="gene ID" value="CPIJ010906"/>
</dbReference>
<evidence type="ECO:0000256" key="1">
    <source>
        <dbReference type="ARBA" id="ARBA00004141"/>
    </source>
</evidence>
<keyword evidence="8 9" id="KW-0807">Transducer</keyword>
<dbReference type="KEGG" id="cqu:CpipJ_CPIJ010906"/>
<evidence type="ECO:0000256" key="3">
    <source>
        <dbReference type="ARBA" id="ARBA00022692"/>
    </source>
</evidence>
<accession>B0WVI4</accession>
<protein>
    <recommendedName>
        <fullName evidence="9">Odorant receptor</fullName>
    </recommendedName>
</protein>
<dbReference type="InParanoid" id="B0WVI4"/>
<dbReference type="GO" id="GO:0005549">
    <property type="term" value="F:odorant binding"/>
    <property type="evidence" value="ECO:0007669"/>
    <property type="project" value="InterPro"/>
</dbReference>
<evidence type="ECO:0000256" key="8">
    <source>
        <dbReference type="ARBA" id="ARBA00023224"/>
    </source>
</evidence>
<feature type="transmembrane region" description="Helical" evidence="9">
    <location>
        <begin position="273"/>
        <end position="296"/>
    </location>
</feature>
<feature type="transmembrane region" description="Helical" evidence="9">
    <location>
        <begin position="189"/>
        <end position="210"/>
    </location>
</feature>
<dbReference type="PANTHER" id="PTHR21137:SF43">
    <property type="entry name" value="ODORANT RECEPTOR 47A-RELATED"/>
    <property type="match status" value="1"/>
</dbReference>